<gene>
    <name evidence="11" type="ORF">ACRE_060610</name>
</gene>
<evidence type="ECO:0000256" key="5">
    <source>
        <dbReference type="ARBA" id="ARBA00022927"/>
    </source>
</evidence>
<keyword evidence="12" id="KW-1185">Reference proteome</keyword>
<dbReference type="Gene3D" id="1.20.5.110">
    <property type="match status" value="1"/>
</dbReference>
<sequence length="344" mass="38327">MDITPEFDELLRARNAPPTTKQVTLENIDGFLKEALRINSHIAKLHQNLRSVRRAYLARAQPRKGHGRTRDGQPAVLSDRDREAVDKDAKEMMRELNWSIEALDGAEKVRHETEAKTIQKKYGSGLGALGSWAAGGIISSKTAEQLAAEARAQEITAHRDGVLWFLRQRLQLCGLTQKSMMEARLAREVELNRSLGSQAPSLADYADFGPTKTATTTTTARVDDLDASHGEGYKQEELSAEQLQMFEEGNQDMMKYFESMNESVQTAQKSLAEISSLQSQLIEHLVTQGDQIDILVEESQATTQNVEGGNKQLKKATERPSAAKWTFYATSGLCAFLVVWDLIF</sequence>
<dbReference type="PANTHER" id="PTHR15959">
    <property type="entry name" value="SYNTAXIN-18"/>
    <property type="match status" value="1"/>
</dbReference>
<organism evidence="11 12">
    <name type="scientific">Hapsidospora chrysogenum (strain ATCC 11550 / CBS 779.69 / DSM 880 / IAM 14645 / JCM 23072 / IMI 49137)</name>
    <name type="common">Acremonium chrysogenum</name>
    <dbReference type="NCBI Taxonomy" id="857340"/>
    <lineage>
        <taxon>Eukaryota</taxon>
        <taxon>Fungi</taxon>
        <taxon>Dikarya</taxon>
        <taxon>Ascomycota</taxon>
        <taxon>Pezizomycotina</taxon>
        <taxon>Sordariomycetes</taxon>
        <taxon>Hypocreomycetidae</taxon>
        <taxon>Hypocreales</taxon>
        <taxon>Bionectriaceae</taxon>
        <taxon>Hapsidospora</taxon>
    </lineage>
</organism>
<dbReference type="HOGENOM" id="CLU_047847_1_0_1"/>
<evidence type="ECO:0000256" key="8">
    <source>
        <dbReference type="ARBA" id="ARBA00023136"/>
    </source>
</evidence>
<dbReference type="GO" id="GO:0005783">
    <property type="term" value="C:endoplasmic reticulum"/>
    <property type="evidence" value="ECO:0007669"/>
    <property type="project" value="TreeGrafter"/>
</dbReference>
<evidence type="ECO:0000256" key="1">
    <source>
        <dbReference type="ARBA" id="ARBA00004211"/>
    </source>
</evidence>
<accession>A0A086T1F2</accession>
<protein>
    <submittedName>
        <fullName evidence="11">Syntaxin-like protein</fullName>
    </submittedName>
</protein>
<keyword evidence="4" id="KW-0812">Transmembrane</keyword>
<evidence type="ECO:0000256" key="6">
    <source>
        <dbReference type="ARBA" id="ARBA00022989"/>
    </source>
</evidence>
<dbReference type="AlphaFoldDB" id="A0A086T1F2"/>
<dbReference type="GO" id="GO:0006890">
    <property type="term" value="P:retrograde vesicle-mediated transport, Golgi to endoplasmic reticulum"/>
    <property type="evidence" value="ECO:0007669"/>
    <property type="project" value="TreeGrafter"/>
</dbReference>
<evidence type="ECO:0000313" key="12">
    <source>
        <dbReference type="Proteomes" id="UP000029964"/>
    </source>
</evidence>
<keyword evidence="3" id="KW-0813">Transport</keyword>
<evidence type="ECO:0000313" key="11">
    <source>
        <dbReference type="EMBL" id="KFH43184.1"/>
    </source>
</evidence>
<evidence type="ECO:0000256" key="4">
    <source>
        <dbReference type="ARBA" id="ARBA00022692"/>
    </source>
</evidence>
<keyword evidence="5" id="KW-0653">Protein transport</keyword>
<comment type="subcellular location">
    <subcellularLocation>
        <location evidence="1">Membrane</location>
        <topology evidence="1">Single-pass type IV membrane protein</topology>
    </subcellularLocation>
</comment>
<keyword evidence="6" id="KW-1133">Transmembrane helix</keyword>
<evidence type="ECO:0000256" key="9">
    <source>
        <dbReference type="SAM" id="MobiDB-lite"/>
    </source>
</evidence>
<dbReference type="InterPro" id="IPR000727">
    <property type="entry name" value="T_SNARE_dom"/>
</dbReference>
<dbReference type="InterPro" id="IPR019529">
    <property type="entry name" value="Syntaxin-18_N"/>
</dbReference>
<reference evidence="12" key="1">
    <citation type="journal article" date="2014" name="Genome Announc.">
        <title>Genome sequence and annotation of Acremonium chrysogenum, producer of the beta-lactam antibiotic cephalosporin C.</title>
        <authorList>
            <person name="Terfehr D."/>
            <person name="Dahlmann T.A."/>
            <person name="Specht T."/>
            <person name="Zadra I."/>
            <person name="Kuernsteiner H."/>
            <person name="Kueck U."/>
        </authorList>
    </citation>
    <scope>NUCLEOTIDE SEQUENCE [LARGE SCALE GENOMIC DNA]</scope>
    <source>
        <strain evidence="12">ATCC 11550 / CBS 779.69 / DSM 880 / IAM 14645 / JCM 23072 / IMI 49137</strain>
    </source>
</reference>
<dbReference type="Pfam" id="PF10496">
    <property type="entry name" value="Syntaxin-18_N"/>
    <property type="match status" value="1"/>
</dbReference>
<comment type="caution">
    <text evidence="11">The sequence shown here is derived from an EMBL/GenBank/DDBJ whole genome shotgun (WGS) entry which is preliminary data.</text>
</comment>
<dbReference type="SUPFAM" id="SSF58038">
    <property type="entry name" value="SNARE fusion complex"/>
    <property type="match status" value="1"/>
</dbReference>
<evidence type="ECO:0000256" key="2">
    <source>
        <dbReference type="ARBA" id="ARBA00009063"/>
    </source>
</evidence>
<comment type="similarity">
    <text evidence="2">Belongs to the syntaxin family.</text>
</comment>
<feature type="region of interest" description="Disordered" evidence="9">
    <location>
        <begin position="59"/>
        <end position="84"/>
    </location>
</feature>
<feature type="domain" description="T-SNARE coiled-coil homology" evidence="10">
    <location>
        <begin position="254"/>
        <end position="316"/>
    </location>
</feature>
<dbReference type="SMART" id="SM00397">
    <property type="entry name" value="t_SNARE"/>
    <property type="match status" value="1"/>
</dbReference>
<dbReference type="Proteomes" id="UP000029964">
    <property type="component" value="Unassembled WGS sequence"/>
</dbReference>
<dbReference type="EMBL" id="JPKY01000075">
    <property type="protein sequence ID" value="KFH43184.1"/>
    <property type="molecule type" value="Genomic_DNA"/>
</dbReference>
<proteinExistence type="inferred from homology"/>
<keyword evidence="8" id="KW-0472">Membrane</keyword>
<dbReference type="GO" id="GO:0015031">
    <property type="term" value="P:protein transport"/>
    <property type="evidence" value="ECO:0007669"/>
    <property type="project" value="UniProtKB-KW"/>
</dbReference>
<name>A0A086T1F2_HAPC1</name>
<dbReference type="OrthoDB" id="342981at2759"/>
<dbReference type="GO" id="GO:0031201">
    <property type="term" value="C:SNARE complex"/>
    <property type="evidence" value="ECO:0007669"/>
    <property type="project" value="TreeGrafter"/>
</dbReference>
<evidence type="ECO:0000256" key="3">
    <source>
        <dbReference type="ARBA" id="ARBA00022448"/>
    </source>
</evidence>
<dbReference type="PROSITE" id="PS50192">
    <property type="entry name" value="T_SNARE"/>
    <property type="match status" value="1"/>
</dbReference>
<evidence type="ECO:0000259" key="10">
    <source>
        <dbReference type="PROSITE" id="PS50192"/>
    </source>
</evidence>
<dbReference type="STRING" id="857340.A0A086T1F2"/>
<keyword evidence="7" id="KW-0175">Coiled coil</keyword>
<evidence type="ECO:0000256" key="7">
    <source>
        <dbReference type="ARBA" id="ARBA00023054"/>
    </source>
</evidence>
<dbReference type="PANTHER" id="PTHR15959:SF0">
    <property type="entry name" value="SYNTAXIN-18"/>
    <property type="match status" value="1"/>
</dbReference>